<dbReference type="EMBL" id="CP047423">
    <property type="protein sequence ID" value="QPD04664.1"/>
    <property type="molecule type" value="Genomic_DNA"/>
</dbReference>
<protein>
    <submittedName>
        <fullName evidence="1">Uncharacterized protein</fullName>
    </submittedName>
</protein>
<reference evidence="1 2" key="1">
    <citation type="journal article" date="2020" name="ISME J.">
        <title>Enrichment and physiological characterization of a novel comammox Nitrospira indicates ammonium inhibition of complete nitrification.</title>
        <authorList>
            <person name="Sakoula D."/>
            <person name="Koch H."/>
            <person name="Frank J."/>
            <person name="Jetten M.S.M."/>
            <person name="van Kessel M.A.H.J."/>
            <person name="Lucker S."/>
        </authorList>
    </citation>
    <scope>NUCLEOTIDE SEQUENCE [LARGE SCALE GENOMIC DNA]</scope>
    <source>
        <strain evidence="1">Comreactor17</strain>
    </source>
</reference>
<sequence>MAMGLITPKIVAKKLSVHLHHKLSLDNLVAWAESAMMEGEFDPAYLPTIRDVVARIGVTDVRAFGLTWEDCEQLLSQLVYSAQVSIVTR</sequence>
<accession>A0A7S8J019</accession>
<name>A0A7S8J019_9BACT</name>
<evidence type="ECO:0000313" key="2">
    <source>
        <dbReference type="Proteomes" id="UP000593737"/>
    </source>
</evidence>
<dbReference type="KEGG" id="nkf:Nkreftii_002438"/>
<evidence type="ECO:0000313" key="1">
    <source>
        <dbReference type="EMBL" id="QPD04664.1"/>
    </source>
</evidence>
<dbReference type="AlphaFoldDB" id="A0A7S8J019"/>
<dbReference type="Proteomes" id="UP000593737">
    <property type="component" value="Chromosome"/>
</dbReference>
<gene>
    <name evidence="1" type="ORF">Nkreftii_002438</name>
</gene>
<proteinExistence type="predicted"/>
<organism evidence="1 2">
    <name type="scientific">Candidatus Nitrospira kreftii</name>
    <dbReference type="NCBI Taxonomy" id="2652173"/>
    <lineage>
        <taxon>Bacteria</taxon>
        <taxon>Pseudomonadati</taxon>
        <taxon>Nitrospirota</taxon>
        <taxon>Nitrospiria</taxon>
        <taxon>Nitrospirales</taxon>
        <taxon>Nitrospiraceae</taxon>
        <taxon>Nitrospira</taxon>
    </lineage>
</organism>